<organism evidence="2 3">
    <name type="scientific">Lacrimispora amygdalina</name>
    <dbReference type="NCBI Taxonomy" id="253257"/>
    <lineage>
        <taxon>Bacteria</taxon>
        <taxon>Bacillati</taxon>
        <taxon>Bacillota</taxon>
        <taxon>Clostridia</taxon>
        <taxon>Lachnospirales</taxon>
        <taxon>Lachnospiraceae</taxon>
        <taxon>Lacrimispora</taxon>
    </lineage>
</organism>
<name>A0A3E2NB34_9FIRM</name>
<proteinExistence type="predicted"/>
<evidence type="ECO:0000313" key="2">
    <source>
        <dbReference type="EMBL" id="RFZ78229.1"/>
    </source>
</evidence>
<sequence>MARKPKVADLTDNFDDSHVYTCLRCGKSYENPVGKFFKSPWSECFEKNSKFTHICKDCVNELFTHYEKKYDTKSACIFMCYKLDIPYYYSLFDSIIKANNNFSMGLYMRQINGRQYQYQDFSQSILAGEIGKNSTDLDQDKEVKWSKQDTQNRDYAIELIGYDPFEDYPEEDRRFLFNQLAPYLEDEDSAEDAYKLSQILQIVNNNKQIHVCDKRIANLDPVKDANDIKTLNVIKKDLVASNDKIAKENEISVKNRSNKDVGKSTLTYLMRDLREKHFDKAEADYYDQLSGPGTQWAISVSQKALLDHCLFDENDKKEVYETQIKLIEDLYKELDDKKEQVRQLLIQVDELKSQLSTVEDGDDDGLS</sequence>
<accession>A0A3E2NB34</accession>
<gene>
    <name evidence="2" type="ORF">DS742_14010</name>
</gene>
<comment type="caution">
    <text evidence="2">The sequence shown here is derived from an EMBL/GenBank/DDBJ whole genome shotgun (WGS) entry which is preliminary data.</text>
</comment>
<keyword evidence="1" id="KW-0175">Coiled coil</keyword>
<dbReference type="Proteomes" id="UP000260680">
    <property type="component" value="Unassembled WGS sequence"/>
</dbReference>
<reference evidence="2 3" key="1">
    <citation type="submission" date="2018-07" db="EMBL/GenBank/DDBJ databases">
        <title>New species, Clostridium PI-S10-A1B.</title>
        <authorList>
            <person name="Krishna G."/>
            <person name="Summeta K."/>
            <person name="Shikha S."/>
            <person name="Prabhu P.B."/>
            <person name="Suresh K."/>
        </authorList>
    </citation>
    <scope>NUCLEOTIDE SEQUENCE [LARGE SCALE GENOMIC DNA]</scope>
    <source>
        <strain evidence="2 3">PI-S10-A1B</strain>
    </source>
</reference>
<evidence type="ECO:0000313" key="3">
    <source>
        <dbReference type="Proteomes" id="UP000260680"/>
    </source>
</evidence>
<dbReference type="AlphaFoldDB" id="A0A3E2NB34"/>
<dbReference type="EMBL" id="QOHO01000043">
    <property type="protein sequence ID" value="RFZ78229.1"/>
    <property type="molecule type" value="Genomic_DNA"/>
</dbReference>
<dbReference type="OrthoDB" id="2025810at2"/>
<evidence type="ECO:0000256" key="1">
    <source>
        <dbReference type="SAM" id="Coils"/>
    </source>
</evidence>
<dbReference type="RefSeq" id="WP_117417603.1">
    <property type="nucleotide sequence ID" value="NZ_QOHO01000043.1"/>
</dbReference>
<protein>
    <submittedName>
        <fullName evidence="2">Uncharacterized protein</fullName>
    </submittedName>
</protein>
<feature type="coiled-coil region" evidence="1">
    <location>
        <begin position="317"/>
        <end position="354"/>
    </location>
</feature>